<feature type="transmembrane region" description="Helical" evidence="5">
    <location>
        <begin position="76"/>
        <end position="98"/>
    </location>
</feature>
<dbReference type="PANTHER" id="PTHR23502:SF60">
    <property type="entry name" value="MAJOR FACILITATOR SUPERFAMILY (MFS) PROFILE DOMAIN-CONTAINING PROTEIN-RELATED"/>
    <property type="match status" value="1"/>
</dbReference>
<protein>
    <recommendedName>
        <fullName evidence="6">Major facilitator superfamily (MFS) profile domain-containing protein</fullName>
    </recommendedName>
</protein>
<dbReference type="VEuPathDB" id="FungiDB:EYZ11_006617"/>
<dbReference type="STRING" id="1220188.A0A4S3JF08"/>
<keyword evidence="4 5" id="KW-0472">Membrane</keyword>
<keyword evidence="8" id="KW-1185">Reference proteome</keyword>
<evidence type="ECO:0000256" key="4">
    <source>
        <dbReference type="ARBA" id="ARBA00023136"/>
    </source>
</evidence>
<name>A0A4S3JF08_9EURO</name>
<comment type="subcellular location">
    <subcellularLocation>
        <location evidence="1">Membrane</location>
        <topology evidence="1">Multi-pass membrane protein</topology>
    </subcellularLocation>
</comment>
<evidence type="ECO:0000256" key="2">
    <source>
        <dbReference type="ARBA" id="ARBA00022692"/>
    </source>
</evidence>
<comment type="caution">
    <text evidence="7">The sequence shown here is derived from an EMBL/GenBank/DDBJ whole genome shotgun (WGS) entry which is preliminary data.</text>
</comment>
<dbReference type="InterPro" id="IPR011701">
    <property type="entry name" value="MFS"/>
</dbReference>
<dbReference type="PROSITE" id="PS50850">
    <property type="entry name" value="MFS"/>
    <property type="match status" value="1"/>
</dbReference>
<feature type="transmembrane region" description="Helical" evidence="5">
    <location>
        <begin position="295"/>
        <end position="313"/>
    </location>
</feature>
<dbReference type="GO" id="GO:0016020">
    <property type="term" value="C:membrane"/>
    <property type="evidence" value="ECO:0007669"/>
    <property type="project" value="UniProtKB-SubCell"/>
</dbReference>
<feature type="domain" description="Major facilitator superfamily (MFS) profile" evidence="6">
    <location>
        <begin position="1"/>
        <end position="387"/>
    </location>
</feature>
<dbReference type="Proteomes" id="UP000308092">
    <property type="component" value="Unassembled WGS sequence"/>
</dbReference>
<dbReference type="PANTHER" id="PTHR23502">
    <property type="entry name" value="MAJOR FACILITATOR SUPERFAMILY"/>
    <property type="match status" value="1"/>
</dbReference>
<keyword evidence="3 5" id="KW-1133">Transmembrane helix</keyword>
<feature type="transmembrane region" description="Helical" evidence="5">
    <location>
        <begin position="110"/>
        <end position="134"/>
    </location>
</feature>
<dbReference type="Gene3D" id="1.20.1720.10">
    <property type="entry name" value="Multidrug resistance protein D"/>
    <property type="match status" value="1"/>
</dbReference>
<accession>A0A4S3JF08</accession>
<feature type="transmembrane region" description="Helical" evidence="5">
    <location>
        <begin position="51"/>
        <end position="70"/>
    </location>
</feature>
<evidence type="ECO:0000256" key="3">
    <source>
        <dbReference type="ARBA" id="ARBA00022989"/>
    </source>
</evidence>
<dbReference type="GO" id="GO:0022857">
    <property type="term" value="F:transmembrane transporter activity"/>
    <property type="evidence" value="ECO:0007669"/>
    <property type="project" value="InterPro"/>
</dbReference>
<feature type="transmembrane region" description="Helical" evidence="5">
    <location>
        <begin position="140"/>
        <end position="169"/>
    </location>
</feature>
<dbReference type="EMBL" id="SOSA01000237">
    <property type="protein sequence ID" value="THC93899.1"/>
    <property type="molecule type" value="Genomic_DNA"/>
</dbReference>
<keyword evidence="2 5" id="KW-0812">Transmembrane</keyword>
<evidence type="ECO:0000313" key="7">
    <source>
        <dbReference type="EMBL" id="THC93899.1"/>
    </source>
</evidence>
<proteinExistence type="predicted"/>
<evidence type="ECO:0000259" key="6">
    <source>
        <dbReference type="PROSITE" id="PS50850"/>
    </source>
</evidence>
<organism evidence="7 8">
    <name type="scientific">Aspergillus tanneri</name>
    <dbReference type="NCBI Taxonomy" id="1220188"/>
    <lineage>
        <taxon>Eukaryota</taxon>
        <taxon>Fungi</taxon>
        <taxon>Dikarya</taxon>
        <taxon>Ascomycota</taxon>
        <taxon>Pezizomycotina</taxon>
        <taxon>Eurotiomycetes</taxon>
        <taxon>Eurotiomycetidae</taxon>
        <taxon>Eurotiales</taxon>
        <taxon>Aspergillaceae</taxon>
        <taxon>Aspergillus</taxon>
        <taxon>Aspergillus subgen. Circumdati</taxon>
    </lineage>
</organism>
<dbReference type="AlphaFoldDB" id="A0A4S3JF08"/>
<evidence type="ECO:0000256" key="5">
    <source>
        <dbReference type="SAM" id="Phobius"/>
    </source>
</evidence>
<feature type="transmembrane region" description="Helical" evidence="5">
    <location>
        <begin position="20"/>
        <end position="39"/>
    </location>
</feature>
<dbReference type="SUPFAM" id="SSF103473">
    <property type="entry name" value="MFS general substrate transporter"/>
    <property type="match status" value="1"/>
</dbReference>
<dbReference type="InterPro" id="IPR036259">
    <property type="entry name" value="MFS_trans_sf"/>
</dbReference>
<reference evidence="7 8" key="1">
    <citation type="submission" date="2019-03" db="EMBL/GenBank/DDBJ databases">
        <title>The genome sequence of a newly discovered highly antifungal drug resistant Aspergillus species, Aspergillus tanneri NIH 1004.</title>
        <authorList>
            <person name="Mounaud S."/>
            <person name="Singh I."/>
            <person name="Joardar V."/>
            <person name="Pakala S."/>
            <person name="Pakala S."/>
            <person name="Venepally P."/>
            <person name="Hoover J."/>
            <person name="Nierman W."/>
            <person name="Chung J."/>
            <person name="Losada L."/>
        </authorList>
    </citation>
    <scope>NUCLEOTIDE SEQUENCE [LARGE SCALE GENOMIC DNA]</scope>
    <source>
        <strain evidence="7 8">NIH1004</strain>
    </source>
</reference>
<dbReference type="InterPro" id="IPR020846">
    <property type="entry name" value="MFS_dom"/>
</dbReference>
<sequence>MVVPAMPALTQDLNIESPSVTQLTLSVYVLGWGLGPLILGPMSELYGRAPLLHLGQLGFLIFNALCGLTMDKNVFLTLRFISGVFGSAPMSLGAGVLSDLWVSDERGISLAVYTVMPLLGPTAGPLLGGIIMQYRTWQEIFFLCSVLTFVLLILGLVILPETFGPVILYRKRIQRWNQRGYDAPKHLQDGQLDRLRKLIRVDLARPFILLGTQPIIQTLAIYMGLLFGLNHLTISTFHALWRNHYHQSDIISSLNYLSISLGFFGGCETAGPMNDRIYAHLKRRNNGIDLPEYRIWLMIPSAFLVPCGLLWYGCVRCVGHGRLDRAPIAGGFFSAHFCADAISDAGVWLGKHPAGGGRCADWERSSMVVEDERTHVKGKESICCWGS</sequence>
<evidence type="ECO:0000256" key="1">
    <source>
        <dbReference type="ARBA" id="ARBA00004141"/>
    </source>
</evidence>
<evidence type="ECO:0000313" key="8">
    <source>
        <dbReference type="Proteomes" id="UP000308092"/>
    </source>
</evidence>
<dbReference type="Pfam" id="PF07690">
    <property type="entry name" value="MFS_1"/>
    <property type="match status" value="1"/>
</dbReference>
<gene>
    <name evidence="7" type="ORF">EYZ11_006617</name>
</gene>